<keyword evidence="2" id="KW-1133">Transmembrane helix</keyword>
<feature type="transmembrane region" description="Helical" evidence="2">
    <location>
        <begin position="297"/>
        <end position="319"/>
    </location>
</feature>
<reference evidence="3" key="1">
    <citation type="submission" date="2020-10" db="EMBL/GenBank/DDBJ databases">
        <authorList>
            <person name="Gilroy R."/>
        </authorList>
    </citation>
    <scope>NUCLEOTIDE SEQUENCE</scope>
    <source>
        <strain evidence="3">CHK165-10780</strain>
    </source>
</reference>
<feature type="region of interest" description="Disordered" evidence="1">
    <location>
        <begin position="1"/>
        <end position="25"/>
    </location>
</feature>
<evidence type="ECO:0000313" key="3">
    <source>
        <dbReference type="EMBL" id="HIQ64479.1"/>
    </source>
</evidence>
<evidence type="ECO:0000256" key="1">
    <source>
        <dbReference type="SAM" id="MobiDB-lite"/>
    </source>
</evidence>
<accession>A0A9D0YZ49</accession>
<feature type="region of interest" description="Disordered" evidence="1">
    <location>
        <begin position="240"/>
        <end position="259"/>
    </location>
</feature>
<feature type="compositionally biased region" description="Basic and acidic residues" evidence="1">
    <location>
        <begin position="131"/>
        <end position="149"/>
    </location>
</feature>
<comment type="caution">
    <text evidence="3">The sequence shown here is derived from an EMBL/GenBank/DDBJ whole genome shotgun (WGS) entry which is preliminary data.</text>
</comment>
<evidence type="ECO:0000313" key="4">
    <source>
        <dbReference type="Proteomes" id="UP000886725"/>
    </source>
</evidence>
<organism evidence="3 4">
    <name type="scientific">Candidatus Faecenecus gallistercoris</name>
    <dbReference type="NCBI Taxonomy" id="2840793"/>
    <lineage>
        <taxon>Bacteria</taxon>
        <taxon>Bacillati</taxon>
        <taxon>Bacillota</taxon>
        <taxon>Bacillota incertae sedis</taxon>
        <taxon>Candidatus Faecenecus</taxon>
    </lineage>
</organism>
<feature type="compositionally biased region" description="Basic and acidic residues" evidence="1">
    <location>
        <begin position="103"/>
        <end position="117"/>
    </location>
</feature>
<protein>
    <submittedName>
        <fullName evidence="3">Uncharacterized protein</fullName>
    </submittedName>
</protein>
<reference evidence="3" key="2">
    <citation type="journal article" date="2021" name="PeerJ">
        <title>Extensive microbial diversity within the chicken gut microbiome revealed by metagenomics and culture.</title>
        <authorList>
            <person name="Gilroy R."/>
            <person name="Ravi A."/>
            <person name="Getino M."/>
            <person name="Pursley I."/>
            <person name="Horton D.L."/>
            <person name="Alikhan N.F."/>
            <person name="Baker D."/>
            <person name="Gharbi K."/>
            <person name="Hall N."/>
            <person name="Watson M."/>
            <person name="Adriaenssens E.M."/>
            <person name="Foster-Nyarko E."/>
            <person name="Jarju S."/>
            <person name="Secka A."/>
            <person name="Antonio M."/>
            <person name="Oren A."/>
            <person name="Chaudhuri R.R."/>
            <person name="La Ragione R."/>
            <person name="Hildebrand F."/>
            <person name="Pallen M.J."/>
        </authorList>
    </citation>
    <scope>NUCLEOTIDE SEQUENCE</scope>
    <source>
        <strain evidence="3">CHK165-10780</strain>
    </source>
</reference>
<proteinExistence type="predicted"/>
<feature type="compositionally biased region" description="Basic and acidic residues" evidence="1">
    <location>
        <begin position="193"/>
        <end position="213"/>
    </location>
</feature>
<keyword evidence="2" id="KW-0472">Membrane</keyword>
<name>A0A9D0YZ49_9FIRM</name>
<gene>
    <name evidence="3" type="ORF">IAC85_01945</name>
</gene>
<dbReference type="EMBL" id="DVFU01000038">
    <property type="protein sequence ID" value="HIQ64479.1"/>
    <property type="molecule type" value="Genomic_DNA"/>
</dbReference>
<feature type="compositionally biased region" description="Acidic residues" evidence="1">
    <location>
        <begin position="180"/>
        <end position="192"/>
    </location>
</feature>
<keyword evidence="2" id="KW-0812">Transmembrane</keyword>
<feature type="region of interest" description="Disordered" evidence="1">
    <location>
        <begin position="102"/>
        <end position="218"/>
    </location>
</feature>
<dbReference type="AlphaFoldDB" id="A0A9D0YZ49"/>
<feature type="compositionally biased region" description="Basic and acidic residues" evidence="1">
    <location>
        <begin position="1"/>
        <end position="18"/>
    </location>
</feature>
<evidence type="ECO:0000256" key="2">
    <source>
        <dbReference type="SAM" id="Phobius"/>
    </source>
</evidence>
<sequence>MASRMDRYNKPQEPESKSRIARHHSLYDDFSQNARYTEYTNVDNGIPIDLSGIKKEPKNREDYQRNKDVEMLLDRVTDNADSLSSILNQEPNKVYDINSVLAEAKKNRGQTDDLEQKRKLRNESLNILTSIDKREEEERKKPPKRKEDSGLDEEESKNLEELIHTIYDAAMTQKIKMEEEKESEPDQETEDSQQEKASADKEEHTPVIGDKQDASLLSDLMPSSNTETVLTGEISKEVIEEMSKTESTEEKTEQTTDTRFKDKNVDQSFYTRSMDLSDADFTEEDDSFVEKKSSVWLFIKILLVIILVVGIGILIFILINQL</sequence>
<dbReference type="Proteomes" id="UP000886725">
    <property type="component" value="Unassembled WGS sequence"/>
</dbReference>